<dbReference type="AlphaFoldDB" id="A0A8J7YSP3"/>
<accession>A0A8J7YSP3</accession>
<organism evidence="1 3">
    <name type="scientific">Candidatus Altarchaeum hamiconexum</name>
    <dbReference type="NCBI Taxonomy" id="1803513"/>
    <lineage>
        <taxon>Archaea</taxon>
        <taxon>Candidatus Altarchaeota</taxon>
        <taxon>Candidatus Altiarchaeia</taxon>
        <taxon>Candidatus Altarchaeales</taxon>
        <taxon>Candidatus Altarchaeaceae</taxon>
        <taxon>Candidatus Altarchaeum</taxon>
    </lineage>
</organism>
<evidence type="ECO:0000313" key="2">
    <source>
        <dbReference type="EMBL" id="NCS91257.1"/>
    </source>
</evidence>
<dbReference type="Proteomes" id="UP000768163">
    <property type="component" value="Unassembled WGS sequence"/>
</dbReference>
<name>A0A8J7YSP3_9ARCH</name>
<evidence type="ECO:0000313" key="1">
    <source>
        <dbReference type="EMBL" id="NCN65016.1"/>
    </source>
</evidence>
<gene>
    <name evidence="2" type="ORF">GW779_02380</name>
    <name evidence="1" type="ORF">GW910_02930</name>
</gene>
<dbReference type="Proteomes" id="UP000738826">
    <property type="component" value="Unassembled WGS sequence"/>
</dbReference>
<evidence type="ECO:0000313" key="3">
    <source>
        <dbReference type="Proteomes" id="UP000768163"/>
    </source>
</evidence>
<proteinExistence type="predicted"/>
<protein>
    <submittedName>
        <fullName evidence="1">Uncharacterized protein</fullName>
    </submittedName>
</protein>
<dbReference type="EMBL" id="JAACQH010000044">
    <property type="protein sequence ID" value="NCS91257.1"/>
    <property type="molecule type" value="Genomic_DNA"/>
</dbReference>
<comment type="caution">
    <text evidence="1">The sequence shown here is derived from an EMBL/GenBank/DDBJ whole genome shotgun (WGS) entry which is preliminary data.</text>
</comment>
<sequence>MLKRQFYNEEAGYRLSDIGIAYAKTGEINKNTENIAGPLMRRRHLMNCS</sequence>
<reference evidence="1" key="1">
    <citation type="submission" date="2019-11" db="EMBL/GenBank/DDBJ databases">
        <title>Lipid analysis of CO2-rich subsurface aquifers suggests an autotrophy-based deep biosphere with lysolipids enriched in CPR bacteria.</title>
        <authorList>
            <person name="Probst A.J."/>
            <person name="Elling F.J."/>
            <person name="Castelle C.J."/>
            <person name="Zhu Q."/>
            <person name="Elvert M."/>
            <person name="Birarda G."/>
            <person name="Holman H.-Y."/>
            <person name="Lane K.R."/>
            <person name="Ladd B."/>
            <person name="Ryan M.C."/>
            <person name="Woyke T."/>
            <person name="Hinrichs K.-U."/>
            <person name="Banfield J.F."/>
        </authorList>
    </citation>
    <scope>NUCLEOTIDE SEQUENCE</scope>
    <source>
        <strain evidence="1">CG_2015-01_33_1645</strain>
        <strain evidence="2">CG_2015-04_33_537</strain>
    </source>
</reference>
<dbReference type="EMBL" id="JAACVF010000074">
    <property type="protein sequence ID" value="NCN65016.1"/>
    <property type="molecule type" value="Genomic_DNA"/>
</dbReference>